<proteinExistence type="predicted"/>
<dbReference type="EMBL" id="JADMLG010000003">
    <property type="protein sequence ID" value="MBH0776613.1"/>
    <property type="molecule type" value="Genomic_DNA"/>
</dbReference>
<reference evidence="1" key="1">
    <citation type="submission" date="2020-11" db="EMBL/GenBank/DDBJ databases">
        <title>Nocardia NEAU-351.nov., a novel actinomycete isolated from the cow dung.</title>
        <authorList>
            <person name="Zhang X."/>
        </authorList>
    </citation>
    <scope>NUCLEOTIDE SEQUENCE</scope>
    <source>
        <strain evidence="1">NEAU-351</strain>
    </source>
</reference>
<gene>
    <name evidence="1" type="ORF">IT779_09985</name>
</gene>
<organism evidence="1 2">
    <name type="scientific">Nocardia bovistercoris</name>
    <dbReference type="NCBI Taxonomy" id="2785916"/>
    <lineage>
        <taxon>Bacteria</taxon>
        <taxon>Bacillati</taxon>
        <taxon>Actinomycetota</taxon>
        <taxon>Actinomycetes</taxon>
        <taxon>Mycobacteriales</taxon>
        <taxon>Nocardiaceae</taxon>
        <taxon>Nocardia</taxon>
    </lineage>
</organism>
<keyword evidence="2" id="KW-1185">Reference proteome</keyword>
<evidence type="ECO:0000313" key="2">
    <source>
        <dbReference type="Proteomes" id="UP000655751"/>
    </source>
</evidence>
<evidence type="ECO:0000313" key="1">
    <source>
        <dbReference type="EMBL" id="MBH0776613.1"/>
    </source>
</evidence>
<dbReference type="Proteomes" id="UP000655751">
    <property type="component" value="Unassembled WGS sequence"/>
</dbReference>
<dbReference type="RefSeq" id="WP_196148940.1">
    <property type="nucleotide sequence ID" value="NZ_JADMLG010000003.1"/>
</dbReference>
<accession>A0A931IB61</accession>
<comment type="caution">
    <text evidence="1">The sequence shown here is derived from an EMBL/GenBank/DDBJ whole genome shotgun (WGS) entry which is preliminary data.</text>
</comment>
<sequence>MRTYAYAATRTRTEAVVDQFDIFLQYAGLPEADRTKVLDVVARRWIEKVGVYLLEAGKRVLEVAVEIDWPRHDDFAAISPVINTDLPGWESGAAPEIRTLGHRFGGKARESGQTPQHWVLFTTEIRTDAELHRKRCTEAGYLYRGGVPDWRNAPVRRDNMQLLDLEEVNISIAEAW</sequence>
<dbReference type="AlphaFoldDB" id="A0A931IB61"/>
<name>A0A931IB61_9NOCA</name>
<protein>
    <submittedName>
        <fullName evidence="1">Uncharacterized protein</fullName>
    </submittedName>
</protein>